<evidence type="ECO:0000256" key="3">
    <source>
        <dbReference type="ARBA" id="ARBA00022840"/>
    </source>
</evidence>
<dbReference type="SUPFAM" id="SSF50037">
    <property type="entry name" value="C-terminal domain of transcriptional repressors"/>
    <property type="match status" value="1"/>
</dbReference>
<evidence type="ECO:0000256" key="1">
    <source>
        <dbReference type="ARBA" id="ARBA00022598"/>
    </source>
</evidence>
<dbReference type="GO" id="GO:0003677">
    <property type="term" value="F:DNA binding"/>
    <property type="evidence" value="ECO:0007669"/>
    <property type="project" value="UniProtKB-UniRule"/>
</dbReference>
<dbReference type="Pfam" id="PF03099">
    <property type="entry name" value="BPL_LplA_LipB"/>
    <property type="match status" value="1"/>
</dbReference>
<dbReference type="InterPro" id="IPR004143">
    <property type="entry name" value="BPL_LPL_catalytic"/>
</dbReference>
<dbReference type="InterPro" id="IPR036390">
    <property type="entry name" value="WH_DNA-bd_sf"/>
</dbReference>
<keyword evidence="5" id="KW-0238">DNA-binding</keyword>
<feature type="binding site" evidence="5">
    <location>
        <position position="114"/>
    </location>
    <ligand>
        <name>biotin</name>
        <dbReference type="ChEBI" id="CHEBI:57586"/>
    </ligand>
</feature>
<evidence type="ECO:0000256" key="4">
    <source>
        <dbReference type="ARBA" id="ARBA00023267"/>
    </source>
</evidence>
<dbReference type="InterPro" id="IPR045864">
    <property type="entry name" value="aa-tRNA-synth_II/BPL/LPL"/>
</dbReference>
<evidence type="ECO:0000256" key="5">
    <source>
        <dbReference type="HAMAP-Rule" id="MF_00978"/>
    </source>
</evidence>
<comment type="function">
    <text evidence="5">Acts both as a biotin--[acetyl-CoA-carboxylase] ligase and a repressor.</text>
</comment>
<dbReference type="GO" id="GO:0006355">
    <property type="term" value="P:regulation of DNA-templated transcription"/>
    <property type="evidence" value="ECO:0007669"/>
    <property type="project" value="UniProtKB-UniRule"/>
</dbReference>
<comment type="similarity">
    <text evidence="5">Belongs to the biotin--protein ligase family.</text>
</comment>
<keyword evidence="4 5" id="KW-0092">Biotin</keyword>
<protein>
    <recommendedName>
        <fullName evidence="5">Bifunctional ligase/repressor BirA</fullName>
    </recommendedName>
    <alternativeName>
        <fullName evidence="5">Biotin--[acetyl-CoA-carboxylase] ligase</fullName>
        <ecNumber evidence="5">6.3.4.15</ecNumber>
    </alternativeName>
    <alternativeName>
        <fullName evidence="5">Biotin--protein ligase</fullName>
    </alternativeName>
    <alternativeName>
        <fullName evidence="5">Biotin-[acetyl-CoA carboxylase] synthetase</fullName>
    </alternativeName>
</protein>
<dbReference type="InterPro" id="IPR008988">
    <property type="entry name" value="Transcriptional_repressor_C"/>
</dbReference>
<accession>A0A1T2XNL9</accession>
<feature type="domain" description="BPL/LPL catalytic" evidence="6">
    <location>
        <begin position="67"/>
        <end position="258"/>
    </location>
</feature>
<organism evidence="7 8">
    <name type="scientific">Paenibacillus selenitireducens</name>
    <dbReference type="NCBI Taxonomy" id="1324314"/>
    <lineage>
        <taxon>Bacteria</taxon>
        <taxon>Bacillati</taxon>
        <taxon>Bacillota</taxon>
        <taxon>Bacilli</taxon>
        <taxon>Bacillales</taxon>
        <taxon>Paenibacillaceae</taxon>
        <taxon>Paenibacillus</taxon>
    </lineage>
</organism>
<keyword evidence="2 5" id="KW-0547">Nucleotide-binding</keyword>
<dbReference type="SUPFAM" id="SSF55681">
    <property type="entry name" value="Class II aaRS and biotin synthetases"/>
    <property type="match status" value="1"/>
</dbReference>
<keyword evidence="5" id="KW-0805">Transcription regulation</keyword>
<feature type="binding site" evidence="5">
    <location>
        <position position="185"/>
    </location>
    <ligand>
        <name>biotin</name>
        <dbReference type="ChEBI" id="CHEBI:57586"/>
    </ligand>
</feature>
<evidence type="ECO:0000313" key="8">
    <source>
        <dbReference type="Proteomes" id="UP000190188"/>
    </source>
</evidence>
<feature type="binding site" evidence="5">
    <location>
        <begin position="118"/>
        <end position="120"/>
    </location>
    <ligand>
        <name>biotin</name>
        <dbReference type="ChEBI" id="CHEBI:57586"/>
    </ligand>
</feature>
<keyword evidence="1 5" id="KW-0436">Ligase</keyword>
<dbReference type="GO" id="GO:0004077">
    <property type="term" value="F:biotin--[biotin carboxyl-carrier protein] ligase activity"/>
    <property type="evidence" value="ECO:0007669"/>
    <property type="project" value="UniProtKB-UniRule"/>
</dbReference>
<dbReference type="Pfam" id="PF08279">
    <property type="entry name" value="HTH_11"/>
    <property type="match status" value="1"/>
</dbReference>
<dbReference type="STRING" id="1324314.BVG16_03970"/>
<comment type="catalytic activity">
    <reaction evidence="5">
        <text>biotin + L-lysyl-[protein] + ATP = N(6)-biotinyl-L-lysyl-[protein] + AMP + diphosphate + H(+)</text>
        <dbReference type="Rhea" id="RHEA:11756"/>
        <dbReference type="Rhea" id="RHEA-COMP:9752"/>
        <dbReference type="Rhea" id="RHEA-COMP:10505"/>
        <dbReference type="ChEBI" id="CHEBI:15378"/>
        <dbReference type="ChEBI" id="CHEBI:29969"/>
        <dbReference type="ChEBI" id="CHEBI:30616"/>
        <dbReference type="ChEBI" id="CHEBI:33019"/>
        <dbReference type="ChEBI" id="CHEBI:57586"/>
        <dbReference type="ChEBI" id="CHEBI:83144"/>
        <dbReference type="ChEBI" id="CHEBI:456215"/>
        <dbReference type="EC" id="6.3.4.15"/>
    </reaction>
</comment>
<dbReference type="Pfam" id="PF02237">
    <property type="entry name" value="BPL_C"/>
    <property type="match status" value="1"/>
</dbReference>
<keyword evidence="5" id="KW-0678">Repressor</keyword>
<dbReference type="GO" id="GO:0005737">
    <property type="term" value="C:cytoplasm"/>
    <property type="evidence" value="ECO:0007669"/>
    <property type="project" value="TreeGrafter"/>
</dbReference>
<dbReference type="RefSeq" id="WP_078497213.1">
    <property type="nucleotide sequence ID" value="NZ_MSZX01000001.1"/>
</dbReference>
<reference evidence="7 8" key="1">
    <citation type="submission" date="2017-01" db="EMBL/GenBank/DDBJ databases">
        <title>Genome analysis of Paenibacillus selenitrireducens ES3-24.</title>
        <authorList>
            <person name="Xu D."/>
            <person name="Yao R."/>
            <person name="Zheng S."/>
        </authorList>
    </citation>
    <scope>NUCLEOTIDE SEQUENCE [LARGE SCALE GENOMIC DNA]</scope>
    <source>
        <strain evidence="7 8">ES3-24</strain>
    </source>
</reference>
<keyword evidence="3 5" id="KW-0067">ATP-binding</keyword>
<proteinExistence type="inferred from homology"/>
<dbReference type="PANTHER" id="PTHR12835:SF5">
    <property type="entry name" value="BIOTIN--PROTEIN LIGASE"/>
    <property type="match status" value="1"/>
</dbReference>
<dbReference type="EMBL" id="MSZX01000001">
    <property type="protein sequence ID" value="OPA81474.1"/>
    <property type="molecule type" value="Genomic_DNA"/>
</dbReference>
<dbReference type="HAMAP" id="MF_00978">
    <property type="entry name" value="Bifunct_BirA"/>
    <property type="match status" value="1"/>
</dbReference>
<dbReference type="InterPro" id="IPR004408">
    <property type="entry name" value="Biotin_CoA_COase_ligase"/>
</dbReference>
<name>A0A1T2XNL9_9BACL</name>
<dbReference type="NCBIfam" id="TIGR00121">
    <property type="entry name" value="birA_ligase"/>
    <property type="match status" value="1"/>
</dbReference>
<dbReference type="CDD" id="cd16442">
    <property type="entry name" value="BPL"/>
    <property type="match status" value="1"/>
</dbReference>
<dbReference type="InterPro" id="IPR030855">
    <property type="entry name" value="Bifunct_BirA"/>
</dbReference>
<evidence type="ECO:0000256" key="2">
    <source>
        <dbReference type="ARBA" id="ARBA00022741"/>
    </source>
</evidence>
<dbReference type="Gene3D" id="3.30.930.10">
    <property type="entry name" value="Bira Bifunctional Protein, Domain 2"/>
    <property type="match status" value="1"/>
</dbReference>
<dbReference type="InterPro" id="IPR013196">
    <property type="entry name" value="HTH_11"/>
</dbReference>
<dbReference type="InterPro" id="IPR036388">
    <property type="entry name" value="WH-like_DNA-bd_sf"/>
</dbReference>
<comment type="caution">
    <text evidence="7">The sequence shown here is derived from an EMBL/GenBank/DDBJ whole genome shotgun (WGS) entry which is preliminary data.</text>
</comment>
<dbReference type="PROSITE" id="PS51733">
    <property type="entry name" value="BPL_LPL_CATALYTIC"/>
    <property type="match status" value="1"/>
</dbReference>
<evidence type="ECO:0000259" key="6">
    <source>
        <dbReference type="PROSITE" id="PS51733"/>
    </source>
</evidence>
<dbReference type="GO" id="GO:0009249">
    <property type="term" value="P:protein lipoylation"/>
    <property type="evidence" value="ECO:0007669"/>
    <property type="project" value="UniProtKB-ARBA"/>
</dbReference>
<dbReference type="GO" id="GO:0005524">
    <property type="term" value="F:ATP binding"/>
    <property type="evidence" value="ECO:0007669"/>
    <property type="project" value="UniProtKB-UniRule"/>
</dbReference>
<dbReference type="InterPro" id="IPR003142">
    <property type="entry name" value="BPL_C"/>
</dbReference>
<dbReference type="PANTHER" id="PTHR12835">
    <property type="entry name" value="BIOTIN PROTEIN LIGASE"/>
    <property type="match status" value="1"/>
</dbReference>
<gene>
    <name evidence="5" type="primary">birA</name>
    <name evidence="7" type="ORF">BVG16_03970</name>
</gene>
<dbReference type="OrthoDB" id="9807064at2"/>
<dbReference type="EC" id="6.3.4.15" evidence="5"/>
<keyword evidence="8" id="KW-1185">Reference proteome</keyword>
<dbReference type="Gene3D" id="2.30.30.100">
    <property type="match status" value="1"/>
</dbReference>
<dbReference type="SUPFAM" id="SSF46785">
    <property type="entry name" value="Winged helix' DNA-binding domain"/>
    <property type="match status" value="1"/>
</dbReference>
<dbReference type="Proteomes" id="UP000190188">
    <property type="component" value="Unassembled WGS sequence"/>
</dbReference>
<evidence type="ECO:0000313" key="7">
    <source>
        <dbReference type="EMBL" id="OPA81474.1"/>
    </source>
</evidence>
<comment type="caution">
    <text evidence="5">Lacks conserved residue(s) required for the propagation of feature annotation.</text>
</comment>
<dbReference type="Gene3D" id="1.10.10.10">
    <property type="entry name" value="Winged helix-like DNA-binding domain superfamily/Winged helix DNA-binding domain"/>
    <property type="match status" value="1"/>
</dbReference>
<dbReference type="AlphaFoldDB" id="A0A1T2XNL9"/>
<keyword evidence="5" id="KW-0804">Transcription</keyword>
<dbReference type="GO" id="GO:0016740">
    <property type="term" value="F:transferase activity"/>
    <property type="evidence" value="ECO:0007669"/>
    <property type="project" value="UniProtKB-ARBA"/>
</dbReference>
<sequence>MSEPLLQLLLANSDTYISGEEISRQLHISRTAVWKQINKLRSKGYEFDAIPRVGYRLKQKPERLELTALLSGLRSTVMGKQIKILDSTPSTQIVAQELAEQGAPEGTLVIAEEQTSGRGRMGRPFYSPSGKGIWMSLVLKPQTSLQFTPQLTLLAAVALCRSLQRVVPISIGIKWPNDLLVGTRKICGILLESSTEDERVRYAIAGIGISANLDVEDYPEYLKDIATSLKIESGAKVDRTAIITEFLAEFETLYQLYHEQGFAPIRILWEALSISLHRPITIHTLQGKVTGIAEELDDSGALWITDEFGEKRKIFSGDVEINR</sequence>
<feature type="DNA-binding region" description="H-T-H motif" evidence="5">
    <location>
        <begin position="19"/>
        <end position="38"/>
    </location>
</feature>